<organism evidence="1 2">
    <name type="scientific">Pleomorphomonas carboxyditropha</name>
    <dbReference type="NCBI Taxonomy" id="2023338"/>
    <lineage>
        <taxon>Bacteria</taxon>
        <taxon>Pseudomonadati</taxon>
        <taxon>Pseudomonadota</taxon>
        <taxon>Alphaproteobacteria</taxon>
        <taxon>Hyphomicrobiales</taxon>
        <taxon>Pleomorphomonadaceae</taxon>
        <taxon>Pleomorphomonas</taxon>
    </lineage>
</organism>
<dbReference type="Proteomes" id="UP000231070">
    <property type="component" value="Unassembled WGS sequence"/>
</dbReference>
<dbReference type="InterPro" id="IPR008767">
    <property type="entry name" value="Phage_SPP1_head-tail_adaptor"/>
</dbReference>
<accession>A0A2G9WY72</accession>
<dbReference type="OrthoDB" id="7478737at2"/>
<dbReference type="NCBIfam" id="TIGR01563">
    <property type="entry name" value="gp16_SPP1"/>
    <property type="match status" value="1"/>
</dbReference>
<name>A0A2G9WY72_9HYPH</name>
<dbReference type="InterPro" id="IPR038666">
    <property type="entry name" value="SSP1_head-tail_sf"/>
</dbReference>
<dbReference type="EMBL" id="NQVN01000004">
    <property type="protein sequence ID" value="PIO99657.1"/>
    <property type="molecule type" value="Genomic_DNA"/>
</dbReference>
<proteinExistence type="predicted"/>
<dbReference type="Pfam" id="PF05521">
    <property type="entry name" value="Phage_HCP"/>
    <property type="match status" value="1"/>
</dbReference>
<sequence>MKAGTLDRRVTMQRLTTGTPDEYGVPSETWNDLRTVWARVTPDSEDEKYQLGVDLAFVLVKVQCRWFAGLITTDRLVIDGRVFDIRGVREIGRREGLEIKAKAPGVAL</sequence>
<dbReference type="Gene3D" id="2.40.10.270">
    <property type="entry name" value="Bacteriophage SPP1 head-tail adaptor protein"/>
    <property type="match status" value="1"/>
</dbReference>
<evidence type="ECO:0008006" key="3">
    <source>
        <dbReference type="Google" id="ProtNLM"/>
    </source>
</evidence>
<dbReference type="RefSeq" id="WP_100080356.1">
    <property type="nucleotide sequence ID" value="NZ_NQVN01000004.1"/>
</dbReference>
<keyword evidence="2" id="KW-1185">Reference proteome</keyword>
<reference evidence="1 2" key="1">
    <citation type="submission" date="2017-08" db="EMBL/GenBank/DDBJ databases">
        <title>Pleomorphomonas carboxidotrophicus sp. nov., a new mesophilic hydrogenogenic carboxidotroph.</title>
        <authorList>
            <person name="Esquivel-Elizondo S."/>
            <person name="Krajmalnik-Brown R."/>
            <person name="Maldonado J."/>
        </authorList>
    </citation>
    <scope>NUCLEOTIDE SEQUENCE [LARGE SCALE GENOMIC DNA]</scope>
    <source>
        <strain evidence="1 2">SVCO-16</strain>
    </source>
</reference>
<dbReference type="AlphaFoldDB" id="A0A2G9WY72"/>
<comment type="caution">
    <text evidence="1">The sequence shown here is derived from an EMBL/GenBank/DDBJ whole genome shotgun (WGS) entry which is preliminary data.</text>
</comment>
<evidence type="ECO:0000313" key="2">
    <source>
        <dbReference type="Proteomes" id="UP000231070"/>
    </source>
</evidence>
<gene>
    <name evidence="1" type="ORF">CJ014_10155</name>
</gene>
<evidence type="ECO:0000313" key="1">
    <source>
        <dbReference type="EMBL" id="PIO99657.1"/>
    </source>
</evidence>
<protein>
    <recommendedName>
        <fullName evidence="3">Head-tail adaptor protein</fullName>
    </recommendedName>
</protein>